<dbReference type="Proteomes" id="UP001498398">
    <property type="component" value="Unassembled WGS sequence"/>
</dbReference>
<accession>A0ABR1K1Q5</accession>
<evidence type="ECO:0000256" key="1">
    <source>
        <dbReference type="SAM" id="Coils"/>
    </source>
</evidence>
<proteinExistence type="predicted"/>
<gene>
    <name evidence="3" type="ORF">VKT23_002351</name>
</gene>
<evidence type="ECO:0000256" key="2">
    <source>
        <dbReference type="SAM" id="MobiDB-lite"/>
    </source>
</evidence>
<evidence type="ECO:0000313" key="3">
    <source>
        <dbReference type="EMBL" id="KAK7470936.1"/>
    </source>
</evidence>
<sequence length="254" mass="27426">MSFNASAGFPLSANSEIALLSNKNAELERDLEVERRKVRDLQEATREREKEYQKLKAQHDKIKRKALLAPGTLSANELPGSQEAAMRPLDGNISSNVNIGAVVGGMEASGIQRTPIVNRTSFGGFPSQRMVPGTGNATGGGDGWVPVHGNVQQRATHRQPLPRANTERRPYRTNGNVSDRSDSSSNEVENLLLAGAFQNTRVPAATSGWSTAPSVPNVNMNNPGFQRPRPTAQKVFAPTSSVKRGSGTFRPSIR</sequence>
<name>A0ABR1K1Q5_9AGAR</name>
<comment type="caution">
    <text evidence="3">The sequence shown here is derived from an EMBL/GenBank/DDBJ whole genome shotgun (WGS) entry which is preliminary data.</text>
</comment>
<keyword evidence="1" id="KW-0175">Coiled coil</keyword>
<reference evidence="3 4" key="1">
    <citation type="submission" date="2024-01" db="EMBL/GenBank/DDBJ databases">
        <title>A draft genome for the cacao thread blight pathogen Marasmiellus scandens.</title>
        <authorList>
            <person name="Baruah I.K."/>
            <person name="Leung J."/>
            <person name="Bukari Y."/>
            <person name="Amoako-Attah I."/>
            <person name="Meinhardt L.W."/>
            <person name="Bailey B.A."/>
            <person name="Cohen S.P."/>
        </authorList>
    </citation>
    <scope>NUCLEOTIDE SEQUENCE [LARGE SCALE GENOMIC DNA]</scope>
    <source>
        <strain evidence="3 4">GH-19</strain>
    </source>
</reference>
<feature type="coiled-coil region" evidence="1">
    <location>
        <begin position="17"/>
        <end position="65"/>
    </location>
</feature>
<keyword evidence="4" id="KW-1185">Reference proteome</keyword>
<protein>
    <submittedName>
        <fullName evidence="3">Uncharacterized protein</fullName>
    </submittedName>
</protein>
<dbReference type="EMBL" id="JBANRG010000002">
    <property type="protein sequence ID" value="KAK7470936.1"/>
    <property type="molecule type" value="Genomic_DNA"/>
</dbReference>
<feature type="region of interest" description="Disordered" evidence="2">
    <location>
        <begin position="153"/>
        <end position="186"/>
    </location>
</feature>
<organism evidence="3 4">
    <name type="scientific">Marasmiellus scandens</name>
    <dbReference type="NCBI Taxonomy" id="2682957"/>
    <lineage>
        <taxon>Eukaryota</taxon>
        <taxon>Fungi</taxon>
        <taxon>Dikarya</taxon>
        <taxon>Basidiomycota</taxon>
        <taxon>Agaricomycotina</taxon>
        <taxon>Agaricomycetes</taxon>
        <taxon>Agaricomycetidae</taxon>
        <taxon>Agaricales</taxon>
        <taxon>Marasmiineae</taxon>
        <taxon>Omphalotaceae</taxon>
        <taxon>Marasmiellus</taxon>
    </lineage>
</organism>
<feature type="compositionally biased region" description="Polar residues" evidence="2">
    <location>
        <begin position="173"/>
        <end position="186"/>
    </location>
</feature>
<evidence type="ECO:0000313" key="4">
    <source>
        <dbReference type="Proteomes" id="UP001498398"/>
    </source>
</evidence>